<organism evidence="1 2">
    <name type="scientific">Racocetra persica</name>
    <dbReference type="NCBI Taxonomy" id="160502"/>
    <lineage>
        <taxon>Eukaryota</taxon>
        <taxon>Fungi</taxon>
        <taxon>Fungi incertae sedis</taxon>
        <taxon>Mucoromycota</taxon>
        <taxon>Glomeromycotina</taxon>
        <taxon>Glomeromycetes</taxon>
        <taxon>Diversisporales</taxon>
        <taxon>Gigasporaceae</taxon>
        <taxon>Racocetra</taxon>
    </lineage>
</organism>
<dbReference type="Proteomes" id="UP000789920">
    <property type="component" value="Unassembled WGS sequence"/>
</dbReference>
<proteinExistence type="predicted"/>
<gene>
    <name evidence="1" type="ORF">RPERSI_LOCUS5695</name>
</gene>
<protein>
    <submittedName>
        <fullName evidence="1">1254_t:CDS:1</fullName>
    </submittedName>
</protein>
<accession>A0ACA9MJM0</accession>
<comment type="caution">
    <text evidence="1">The sequence shown here is derived from an EMBL/GenBank/DDBJ whole genome shotgun (WGS) entry which is preliminary data.</text>
</comment>
<feature type="non-terminal residue" evidence="1">
    <location>
        <position position="1"/>
    </location>
</feature>
<name>A0ACA9MJM0_9GLOM</name>
<evidence type="ECO:0000313" key="2">
    <source>
        <dbReference type="Proteomes" id="UP000789920"/>
    </source>
</evidence>
<evidence type="ECO:0000313" key="1">
    <source>
        <dbReference type="EMBL" id="CAG8595087.1"/>
    </source>
</evidence>
<dbReference type="EMBL" id="CAJVQC010008646">
    <property type="protein sequence ID" value="CAG8595087.1"/>
    <property type="molecule type" value="Genomic_DNA"/>
</dbReference>
<keyword evidence="2" id="KW-1185">Reference proteome</keyword>
<sequence length="105" mass="12086">RISVAQSDFNFEISNAKCNKKDLAKEVSITPNHDLKNESCVDSIQFDLKEVENNILMLLIKTYYDKVKSFFNISCEIIDRLEQQEPSGLELSITEQSQKQSKKVI</sequence>
<reference evidence="1" key="1">
    <citation type="submission" date="2021-06" db="EMBL/GenBank/DDBJ databases">
        <authorList>
            <person name="Kallberg Y."/>
            <person name="Tangrot J."/>
            <person name="Rosling A."/>
        </authorList>
    </citation>
    <scope>NUCLEOTIDE SEQUENCE</scope>
    <source>
        <strain evidence="1">MA461A</strain>
    </source>
</reference>